<dbReference type="InterPro" id="IPR032710">
    <property type="entry name" value="NTF2-like_dom_sf"/>
</dbReference>
<dbReference type="OrthoDB" id="1948945at2"/>
<evidence type="ECO:0000313" key="1">
    <source>
        <dbReference type="EMBL" id="AGH42203.1"/>
    </source>
</evidence>
<organism evidence="1 2">
    <name type="scientific">Paraglaciecola psychrophila 170</name>
    <dbReference type="NCBI Taxonomy" id="1129794"/>
    <lineage>
        <taxon>Bacteria</taxon>
        <taxon>Pseudomonadati</taxon>
        <taxon>Pseudomonadota</taxon>
        <taxon>Gammaproteobacteria</taxon>
        <taxon>Alteromonadales</taxon>
        <taxon>Alteromonadaceae</taxon>
        <taxon>Paraglaciecola</taxon>
    </lineage>
</organism>
<protein>
    <recommendedName>
        <fullName evidence="3">Polyketide cyclase</fullName>
    </recommendedName>
</protein>
<reference evidence="1 2" key="1">
    <citation type="journal article" date="2013" name="Genome Announc.">
        <title>Complete Genome Sequence of Glaciecola psychrophila Strain 170T.</title>
        <authorList>
            <person name="Yin J."/>
            <person name="Chen J."/>
            <person name="Liu G."/>
            <person name="Yu Y."/>
            <person name="Song L."/>
            <person name="Wang X."/>
            <person name="Qu X."/>
        </authorList>
    </citation>
    <scope>NUCLEOTIDE SEQUENCE [LARGE SCALE GENOMIC DNA]</scope>
    <source>
        <strain evidence="1 2">170</strain>
    </source>
</reference>
<proteinExistence type="predicted"/>
<dbReference type="eggNOG" id="COG5485">
    <property type="taxonomic scope" value="Bacteria"/>
</dbReference>
<evidence type="ECO:0000313" key="2">
    <source>
        <dbReference type="Proteomes" id="UP000011864"/>
    </source>
</evidence>
<dbReference type="KEGG" id="gps:C427_0093"/>
<dbReference type="AlphaFoldDB" id="K7ABH0"/>
<dbReference type="Proteomes" id="UP000011864">
    <property type="component" value="Chromosome"/>
</dbReference>
<dbReference type="RefSeq" id="WP_007641958.1">
    <property type="nucleotide sequence ID" value="NC_020514.1"/>
</dbReference>
<gene>
    <name evidence="1" type="ORF">C427_0093</name>
</gene>
<dbReference type="PANTHER" id="PTHR38436">
    <property type="entry name" value="POLYKETIDE CYCLASE SNOAL-LIKE DOMAIN"/>
    <property type="match status" value="1"/>
</dbReference>
<name>K7ABH0_9ALTE</name>
<sequence length="319" mass="36361">MSIISQFYDALANDLSLTNIVSEDVTLYASEPVNELHGIDAIKQQYWKILSTSLYNIERRPFIEFDSIHNNHKWIAATGYLIGDFVNDLLGIPATKKPVYLRFTELVQLQNEKIVNYYIIIDFLDVMHQAGVNPLRKSLGHDGLIMPPTTMDGLNPIESYVEQSQQSEQLVLSMLEELGRFDGQSLASMQLENFWHPAFMWYGPAGIGMTRGISDFRKNHQGPFVFSFPDRVVDHKAAIIKKGNYVSTGGWPHMHGSHLAGGWLGLPPSGIKLELRVIDIWRRENNLLKENWVGIDIIHMCKQMGLDVFAMMKDAYHLR</sequence>
<dbReference type="PATRIC" id="fig|1129794.4.peg.89"/>
<dbReference type="HOGENOM" id="CLU_785006_0_0_6"/>
<accession>K7ABH0</accession>
<keyword evidence="2" id="KW-1185">Reference proteome</keyword>
<dbReference type="Pfam" id="PF07366">
    <property type="entry name" value="SnoaL"/>
    <property type="match status" value="2"/>
</dbReference>
<dbReference type="STRING" id="1129794.C427_0093"/>
<dbReference type="SUPFAM" id="SSF54427">
    <property type="entry name" value="NTF2-like"/>
    <property type="match status" value="2"/>
</dbReference>
<dbReference type="InterPro" id="IPR009959">
    <property type="entry name" value="Cyclase_SnoaL-like"/>
</dbReference>
<dbReference type="Gene3D" id="3.10.450.50">
    <property type="match status" value="2"/>
</dbReference>
<dbReference type="PANTHER" id="PTHR38436:SF1">
    <property type="entry name" value="ESTER CYCLASE"/>
    <property type="match status" value="1"/>
</dbReference>
<dbReference type="GO" id="GO:0030638">
    <property type="term" value="P:polyketide metabolic process"/>
    <property type="evidence" value="ECO:0007669"/>
    <property type="project" value="InterPro"/>
</dbReference>
<evidence type="ECO:0008006" key="3">
    <source>
        <dbReference type="Google" id="ProtNLM"/>
    </source>
</evidence>
<dbReference type="EMBL" id="CP003837">
    <property type="protein sequence ID" value="AGH42203.1"/>
    <property type="molecule type" value="Genomic_DNA"/>
</dbReference>